<dbReference type="InterPro" id="IPR017560">
    <property type="entry name" value="Cyt_c_biogenesis_CcmI"/>
</dbReference>
<comment type="caution">
    <text evidence="9">The sequence shown here is derived from an EMBL/GenBank/DDBJ whole genome shotgun (WGS) entry which is preliminary data.</text>
</comment>
<evidence type="ECO:0000256" key="2">
    <source>
        <dbReference type="ARBA" id="ARBA00022737"/>
    </source>
</evidence>
<evidence type="ECO:0000256" key="5">
    <source>
        <dbReference type="SAM" id="Coils"/>
    </source>
</evidence>
<dbReference type="Gene3D" id="1.25.40.10">
    <property type="entry name" value="Tetratricopeptide repeat domain"/>
    <property type="match status" value="1"/>
</dbReference>
<reference evidence="10" key="1">
    <citation type="submission" date="2016-07" db="EMBL/GenBank/DDBJ databases">
        <authorList>
            <person name="Florea S."/>
            <person name="Webb J.S."/>
            <person name="Jaromczyk J."/>
            <person name="Schardl C.L."/>
        </authorList>
    </citation>
    <scope>NUCLEOTIDE SEQUENCE [LARGE SCALE GENOMIC DNA]</scope>
    <source>
        <strain evidence="10">KCTC 42131</strain>
    </source>
</reference>
<dbReference type="GO" id="GO:0030313">
    <property type="term" value="C:cell envelope"/>
    <property type="evidence" value="ECO:0007669"/>
    <property type="project" value="UniProtKB-SubCell"/>
</dbReference>
<dbReference type="Proteomes" id="UP000175669">
    <property type="component" value="Unassembled WGS sequence"/>
</dbReference>
<feature type="domain" description="Cytochrome c-type biogenesis protein H Ig-like" evidence="7">
    <location>
        <begin position="305"/>
        <end position="406"/>
    </location>
</feature>
<dbReference type="InterPro" id="IPR011990">
    <property type="entry name" value="TPR-like_helical_dom_sf"/>
</dbReference>
<keyword evidence="6" id="KW-1133">Transmembrane helix</keyword>
<dbReference type="GO" id="GO:0017004">
    <property type="term" value="P:cytochrome complex assembly"/>
    <property type="evidence" value="ECO:0007669"/>
    <property type="project" value="UniProtKB-KW"/>
</dbReference>
<evidence type="ECO:0000313" key="10">
    <source>
        <dbReference type="Proteomes" id="UP000175669"/>
    </source>
</evidence>
<keyword evidence="2" id="KW-0677">Repeat</keyword>
<dbReference type="Pfam" id="PF23914">
    <property type="entry name" value="TPR_CcmH_CycH"/>
    <property type="match status" value="1"/>
</dbReference>
<feature type="domain" description="Cytochrome c-type biogenesis protein H TPR" evidence="8">
    <location>
        <begin position="139"/>
        <end position="275"/>
    </location>
</feature>
<feature type="coiled-coil region" evidence="5">
    <location>
        <begin position="268"/>
        <end position="295"/>
    </location>
</feature>
<sequence length="414" mass="45544">MLLAVLFVLVPVVRFAMQQKHAVSGGQFHRDSANLMIFEERLAELDAEREGGALDDEQYQALKAELQRTLLADIKPETAEKESAPARAQTPGFSALLAPSRLLPVLTIVLMLPLAFYLYGVWGFERDLEIADVFERSRDNQGDPEELRDLIFELGAIIEEDARNGWAWYYLARHLVSLGQINEAAQAFERAAANIENEQDRAIVLGQYAQAAYISSGQQITQEVQAIIDQAQRLNPAEQSVLQLLGADAFVNENYQGAITYWQQLLGMSRNQDDRQFLQQMMAEAQQRMAAAGETIDSLQGPRVEISLSLQPELEFAPDTRVFVSARNVEMTGPPLAAQVLTVADLPAVVSLSDANAVGPFNLSSAEEVTIVATVSLSGSADVQSGDFQVRSPTLQLSDDEPVRLQMQIADALP</sequence>
<dbReference type="InterPro" id="IPR056412">
    <property type="entry name" value="Ig_CycH"/>
</dbReference>
<keyword evidence="6" id="KW-0472">Membrane</keyword>
<evidence type="ECO:0000256" key="4">
    <source>
        <dbReference type="ARBA" id="ARBA00022803"/>
    </source>
</evidence>
<evidence type="ECO:0000256" key="6">
    <source>
        <dbReference type="SAM" id="Phobius"/>
    </source>
</evidence>
<keyword evidence="3" id="KW-0201">Cytochrome c-type biogenesis</keyword>
<keyword evidence="10" id="KW-1185">Reference proteome</keyword>
<dbReference type="NCBIfam" id="TIGR03142">
    <property type="entry name" value="cytochro_ccmI"/>
    <property type="match status" value="1"/>
</dbReference>
<proteinExistence type="predicted"/>
<dbReference type="InterPro" id="IPR051263">
    <property type="entry name" value="C-type_cytochrome_biogenesis"/>
</dbReference>
<evidence type="ECO:0000256" key="3">
    <source>
        <dbReference type="ARBA" id="ARBA00022748"/>
    </source>
</evidence>
<dbReference type="InterPro" id="IPR056413">
    <property type="entry name" value="TPR_CcmH_CycH"/>
</dbReference>
<protein>
    <submittedName>
        <fullName evidence="9">C-type cytochrome biogenesis protein CcmI</fullName>
    </submittedName>
</protein>
<evidence type="ECO:0000313" key="9">
    <source>
        <dbReference type="EMBL" id="OFE12016.1"/>
    </source>
</evidence>
<keyword evidence="5" id="KW-0175">Coiled coil</keyword>
<dbReference type="PANTHER" id="PTHR47870">
    <property type="entry name" value="CYTOCHROME C-TYPE BIOGENESIS PROTEIN CCMH"/>
    <property type="match status" value="1"/>
</dbReference>
<keyword evidence="4" id="KW-0802">TPR repeat</keyword>
<dbReference type="Pfam" id="PF23892">
    <property type="entry name" value="Ig_CycH"/>
    <property type="match status" value="1"/>
</dbReference>
<organism evidence="9 10">
    <name type="scientific">Pseudohongiella acticola</name>
    <dbReference type="NCBI Taxonomy" id="1524254"/>
    <lineage>
        <taxon>Bacteria</taxon>
        <taxon>Pseudomonadati</taxon>
        <taxon>Pseudomonadota</taxon>
        <taxon>Gammaproteobacteria</taxon>
        <taxon>Pseudomonadales</taxon>
        <taxon>Pseudohongiellaceae</taxon>
        <taxon>Pseudohongiella</taxon>
    </lineage>
</organism>
<name>A0A1E8CHU3_9GAMM</name>
<evidence type="ECO:0000259" key="7">
    <source>
        <dbReference type="Pfam" id="PF23892"/>
    </source>
</evidence>
<dbReference type="EMBL" id="MASR01000001">
    <property type="protein sequence ID" value="OFE12016.1"/>
    <property type="molecule type" value="Genomic_DNA"/>
</dbReference>
<dbReference type="STRING" id="1524254.PHACT_01735"/>
<feature type="transmembrane region" description="Helical" evidence="6">
    <location>
        <begin position="102"/>
        <end position="122"/>
    </location>
</feature>
<dbReference type="GO" id="GO:0005886">
    <property type="term" value="C:plasma membrane"/>
    <property type="evidence" value="ECO:0007669"/>
    <property type="project" value="TreeGrafter"/>
</dbReference>
<gene>
    <name evidence="9" type="ORF">PHACT_01735</name>
</gene>
<dbReference type="SUPFAM" id="SSF48452">
    <property type="entry name" value="TPR-like"/>
    <property type="match status" value="1"/>
</dbReference>
<evidence type="ECO:0000259" key="8">
    <source>
        <dbReference type="Pfam" id="PF23914"/>
    </source>
</evidence>
<dbReference type="PANTHER" id="PTHR47870:SF4">
    <property type="entry name" value="CYTOCHROME C-TYPE BIOGENESIS PROTEIN CYCH"/>
    <property type="match status" value="1"/>
</dbReference>
<keyword evidence="6" id="KW-0812">Transmembrane</keyword>
<accession>A0A1E8CHU3</accession>
<comment type="subcellular location">
    <subcellularLocation>
        <location evidence="1">Cell envelope</location>
    </subcellularLocation>
</comment>
<dbReference type="AlphaFoldDB" id="A0A1E8CHU3"/>
<evidence type="ECO:0000256" key="1">
    <source>
        <dbReference type="ARBA" id="ARBA00004196"/>
    </source>
</evidence>